<dbReference type="PATRIC" id="fig|242163.4.peg.351"/>
<keyword evidence="1" id="KW-1133">Transmembrane helix</keyword>
<name>A0A0L0MCT0_9BURK</name>
<feature type="transmembrane region" description="Helical" evidence="1">
    <location>
        <begin position="110"/>
        <end position="128"/>
    </location>
</feature>
<dbReference type="InterPro" id="IPR000326">
    <property type="entry name" value="PAP2/HPO"/>
</dbReference>
<feature type="transmembrane region" description="Helical" evidence="1">
    <location>
        <begin position="78"/>
        <end position="98"/>
    </location>
</feature>
<dbReference type="InterPro" id="IPR036938">
    <property type="entry name" value="PAP2/HPO_sf"/>
</dbReference>
<feature type="transmembrane region" description="Helical" evidence="1">
    <location>
        <begin position="42"/>
        <end position="66"/>
    </location>
</feature>
<dbReference type="EMBL" id="LFJJ01000099">
    <property type="protein sequence ID" value="KND59789.1"/>
    <property type="molecule type" value="Genomic_DNA"/>
</dbReference>
<sequence>MSLELSNSLWVSITALGGVGVMAPVALAVAAWLMVGYRWKYACAWLGLLGGADALVALTKIAFIGWGVGVRAWDFTGISGHALMSTAVLPVALFVALLPTRGIVRGTGVALGLFAGVVVGVSRVVLNAHSVSEVVAGCALGAVVALAFVLIAWRAESGKLSPTPVAASLAVVVIALHGVPVPTQHWITVIALDLSGHERPYVRARWKVKHYQIPQRRTEVCLHRSADGRLTAFIG</sequence>
<dbReference type="SUPFAM" id="SSF48317">
    <property type="entry name" value="Acid phosphatase/Vanadium-dependent haloperoxidase"/>
    <property type="match status" value="1"/>
</dbReference>
<comment type="caution">
    <text evidence="3">The sequence shown here is derived from an EMBL/GenBank/DDBJ whole genome shotgun (WGS) entry which is preliminary data.</text>
</comment>
<dbReference type="Gene3D" id="1.20.144.10">
    <property type="entry name" value="Phosphatidic acid phosphatase type 2/haloperoxidase"/>
    <property type="match status" value="1"/>
</dbReference>
<protein>
    <submittedName>
        <fullName evidence="3">Membrane-associated phospholipid phosphatase</fullName>
    </submittedName>
</protein>
<dbReference type="Proteomes" id="UP000036959">
    <property type="component" value="Unassembled WGS sequence"/>
</dbReference>
<keyword evidence="4" id="KW-1185">Reference proteome</keyword>
<dbReference type="OrthoDB" id="8590768at2"/>
<evidence type="ECO:0000256" key="1">
    <source>
        <dbReference type="SAM" id="Phobius"/>
    </source>
</evidence>
<dbReference type="Pfam" id="PF01569">
    <property type="entry name" value="PAP2"/>
    <property type="match status" value="1"/>
</dbReference>
<gene>
    <name evidence="3" type="ORF">BVER_04801c</name>
</gene>
<feature type="transmembrane region" description="Helical" evidence="1">
    <location>
        <begin position="134"/>
        <end position="153"/>
    </location>
</feature>
<evidence type="ECO:0000313" key="3">
    <source>
        <dbReference type="EMBL" id="KND59789.1"/>
    </source>
</evidence>
<reference evidence="4" key="1">
    <citation type="submission" date="2015-06" db="EMBL/GenBank/DDBJ databases">
        <title>Comparative genomics of Burkholderia leaf nodule symbionts.</title>
        <authorList>
            <person name="Carlier A."/>
            <person name="Eberl L."/>
            <person name="Pinto-Carbo M."/>
        </authorList>
    </citation>
    <scope>NUCLEOTIDE SEQUENCE [LARGE SCALE GENOMIC DNA]</scope>
    <source>
        <strain evidence="4">UZHbot4</strain>
    </source>
</reference>
<keyword evidence="1" id="KW-0812">Transmembrane</keyword>
<evidence type="ECO:0000313" key="4">
    <source>
        <dbReference type="Proteomes" id="UP000036959"/>
    </source>
</evidence>
<feature type="transmembrane region" description="Helical" evidence="1">
    <location>
        <begin position="12"/>
        <end position="35"/>
    </location>
</feature>
<organism evidence="3 4">
    <name type="scientific">Candidatus Burkholderia verschuerenii</name>
    <dbReference type="NCBI Taxonomy" id="242163"/>
    <lineage>
        <taxon>Bacteria</taxon>
        <taxon>Pseudomonadati</taxon>
        <taxon>Pseudomonadota</taxon>
        <taxon>Betaproteobacteria</taxon>
        <taxon>Burkholderiales</taxon>
        <taxon>Burkholderiaceae</taxon>
        <taxon>Burkholderia</taxon>
    </lineage>
</organism>
<evidence type="ECO:0000259" key="2">
    <source>
        <dbReference type="Pfam" id="PF01569"/>
    </source>
</evidence>
<keyword evidence="1" id="KW-0472">Membrane</keyword>
<feature type="domain" description="Phosphatidic acid phosphatase type 2/haloperoxidase" evidence="2">
    <location>
        <begin position="75"/>
        <end position="154"/>
    </location>
</feature>
<proteinExistence type="predicted"/>
<accession>A0A0L0MCT0</accession>
<dbReference type="AlphaFoldDB" id="A0A0L0MCT0"/>